<dbReference type="NCBIfam" id="TIGR00187">
    <property type="entry name" value="ribE"/>
    <property type="match status" value="1"/>
</dbReference>
<evidence type="ECO:0000256" key="2">
    <source>
        <dbReference type="ARBA" id="ARBA00002803"/>
    </source>
</evidence>
<feature type="repeat" description="Lumazine-binding" evidence="10">
    <location>
        <begin position="1"/>
        <end position="96"/>
    </location>
</feature>
<dbReference type="PANTHER" id="PTHR21098:SF12">
    <property type="entry name" value="RIBOFLAVIN SYNTHASE"/>
    <property type="match status" value="1"/>
</dbReference>
<feature type="domain" description="Lumazine-binding" evidence="11">
    <location>
        <begin position="97"/>
        <end position="194"/>
    </location>
</feature>
<gene>
    <name evidence="12" type="primary">ribE</name>
    <name evidence="12" type="ORF">G9U52_03440</name>
</gene>
<evidence type="ECO:0000259" key="11">
    <source>
        <dbReference type="PROSITE" id="PS51177"/>
    </source>
</evidence>
<comment type="caution">
    <text evidence="12">The sequence shown here is derived from an EMBL/GenBank/DDBJ whole genome shotgun (WGS) entry which is preliminary data.</text>
</comment>
<evidence type="ECO:0000256" key="4">
    <source>
        <dbReference type="ARBA" id="ARBA00012827"/>
    </source>
</evidence>
<evidence type="ECO:0000313" key="13">
    <source>
        <dbReference type="Proteomes" id="UP001165962"/>
    </source>
</evidence>
<keyword evidence="7 12" id="KW-0808">Transferase</keyword>
<dbReference type="Proteomes" id="UP001165962">
    <property type="component" value="Unassembled WGS sequence"/>
</dbReference>
<evidence type="ECO:0000256" key="9">
    <source>
        <dbReference type="NCBIfam" id="TIGR00187"/>
    </source>
</evidence>
<evidence type="ECO:0000256" key="10">
    <source>
        <dbReference type="PROSITE-ProRule" id="PRU00524"/>
    </source>
</evidence>
<evidence type="ECO:0000256" key="7">
    <source>
        <dbReference type="ARBA" id="ARBA00022679"/>
    </source>
</evidence>
<dbReference type="InterPro" id="IPR026017">
    <property type="entry name" value="Lumazine-bd_dom"/>
</dbReference>
<accession>A0ABX0J0A1</accession>
<dbReference type="GO" id="GO:0004746">
    <property type="term" value="F:riboflavin synthase activity"/>
    <property type="evidence" value="ECO:0007669"/>
    <property type="project" value="UniProtKB-EC"/>
</dbReference>
<proteinExistence type="predicted"/>
<dbReference type="CDD" id="cd00402">
    <property type="entry name" value="Riboflavin_synthase_like"/>
    <property type="match status" value="1"/>
</dbReference>
<dbReference type="EC" id="2.5.1.9" evidence="4 9"/>
<dbReference type="SUPFAM" id="SSF63380">
    <property type="entry name" value="Riboflavin synthase domain-like"/>
    <property type="match status" value="2"/>
</dbReference>
<evidence type="ECO:0000313" key="12">
    <source>
        <dbReference type="EMBL" id="NHN28885.1"/>
    </source>
</evidence>
<evidence type="ECO:0000256" key="6">
    <source>
        <dbReference type="ARBA" id="ARBA00022619"/>
    </source>
</evidence>
<evidence type="ECO:0000256" key="3">
    <source>
        <dbReference type="ARBA" id="ARBA00004887"/>
    </source>
</evidence>
<protein>
    <recommendedName>
        <fullName evidence="5 9">Riboflavin synthase</fullName>
        <ecNumber evidence="4 9">2.5.1.9</ecNumber>
    </recommendedName>
</protein>
<dbReference type="Pfam" id="PF00677">
    <property type="entry name" value="Lum_binding"/>
    <property type="match status" value="2"/>
</dbReference>
<comment type="catalytic activity">
    <reaction evidence="1">
        <text>2 6,7-dimethyl-8-(1-D-ribityl)lumazine + H(+) = 5-amino-6-(D-ribitylamino)uracil + riboflavin</text>
        <dbReference type="Rhea" id="RHEA:20772"/>
        <dbReference type="ChEBI" id="CHEBI:15378"/>
        <dbReference type="ChEBI" id="CHEBI:15934"/>
        <dbReference type="ChEBI" id="CHEBI:57986"/>
        <dbReference type="ChEBI" id="CHEBI:58201"/>
        <dbReference type="EC" id="2.5.1.9"/>
    </reaction>
</comment>
<dbReference type="InterPro" id="IPR017938">
    <property type="entry name" value="Riboflavin_synthase-like_b-brl"/>
</dbReference>
<evidence type="ECO:0000256" key="8">
    <source>
        <dbReference type="ARBA" id="ARBA00022737"/>
    </source>
</evidence>
<evidence type="ECO:0000256" key="5">
    <source>
        <dbReference type="ARBA" id="ARBA00013950"/>
    </source>
</evidence>
<dbReference type="Gene3D" id="2.40.30.20">
    <property type="match status" value="2"/>
</dbReference>
<feature type="repeat" description="Lumazine-binding" evidence="10">
    <location>
        <begin position="97"/>
        <end position="194"/>
    </location>
</feature>
<dbReference type="InterPro" id="IPR001783">
    <property type="entry name" value="Lumazine-bd"/>
</dbReference>
<dbReference type="PANTHER" id="PTHR21098">
    <property type="entry name" value="RIBOFLAVIN SYNTHASE ALPHA CHAIN"/>
    <property type="match status" value="1"/>
</dbReference>
<keyword evidence="8" id="KW-0677">Repeat</keyword>
<dbReference type="RefSeq" id="WP_166146156.1">
    <property type="nucleotide sequence ID" value="NZ_JAAOIW010000001.1"/>
</dbReference>
<organism evidence="12 13">
    <name type="scientific">Paenibacillus agricola</name>
    <dbReference type="NCBI Taxonomy" id="2716264"/>
    <lineage>
        <taxon>Bacteria</taxon>
        <taxon>Bacillati</taxon>
        <taxon>Bacillota</taxon>
        <taxon>Bacilli</taxon>
        <taxon>Bacillales</taxon>
        <taxon>Paenibacillaceae</taxon>
        <taxon>Paenibacillus</taxon>
    </lineage>
</organism>
<sequence length="226" mass="24925">MFTGLVEEVGSLQTINRQGESLVLTIRAKRVLEGVCLGDSISVNGACLTVIRFDTHTVSMDVTPETFRRTTLNRLVPGERVNLERAMQATARFGGHIVQGHVDGIGFIRNREVQVNAVYFTVEPQDPSLFRYMIPKGSVAIDGISLTVVDTEGLCFRVSIIPHTLADTALQYKRPGDSVNLETDVIGKYVEHLLSWNAMDETGSRPVKRSSGSRLSEAFLKENGFL</sequence>
<evidence type="ECO:0000256" key="1">
    <source>
        <dbReference type="ARBA" id="ARBA00000968"/>
    </source>
</evidence>
<comment type="pathway">
    <text evidence="3">Cofactor biosynthesis; riboflavin biosynthesis; riboflavin from 2-hydroxy-3-oxobutyl phosphate and 5-amino-6-(D-ribitylamino)uracil: step 2/2.</text>
</comment>
<feature type="domain" description="Lumazine-binding" evidence="11">
    <location>
        <begin position="1"/>
        <end position="96"/>
    </location>
</feature>
<keyword evidence="13" id="KW-1185">Reference proteome</keyword>
<dbReference type="NCBIfam" id="NF006767">
    <property type="entry name" value="PRK09289.1"/>
    <property type="match status" value="1"/>
</dbReference>
<dbReference type="InterPro" id="IPR023366">
    <property type="entry name" value="ATP_synth_asu-like_sf"/>
</dbReference>
<name>A0ABX0J0A1_9BACL</name>
<dbReference type="EMBL" id="JAAOIW010000001">
    <property type="protein sequence ID" value="NHN28885.1"/>
    <property type="molecule type" value="Genomic_DNA"/>
</dbReference>
<dbReference type="PIRSF" id="PIRSF000498">
    <property type="entry name" value="Riboflavin_syn_A"/>
    <property type="match status" value="1"/>
</dbReference>
<comment type="function">
    <text evidence="2">Catalyzes the dismutation of two molecules of 6,7-dimethyl-8-ribityllumazine, resulting in the formation of riboflavin and 5-amino-6-(D-ribitylamino)uracil.</text>
</comment>
<dbReference type="PROSITE" id="PS51177">
    <property type="entry name" value="LUMAZINE_BIND"/>
    <property type="match status" value="2"/>
</dbReference>
<keyword evidence="6" id="KW-0686">Riboflavin biosynthesis</keyword>
<reference evidence="12" key="1">
    <citation type="submission" date="2020-03" db="EMBL/GenBank/DDBJ databases">
        <title>Draft sequencing of Paenibacilllus sp. S3N08.</title>
        <authorList>
            <person name="Kim D.-U."/>
        </authorList>
    </citation>
    <scope>NUCLEOTIDE SEQUENCE</scope>
    <source>
        <strain evidence="12">S3N08</strain>
    </source>
</reference>